<evidence type="ECO:0000313" key="4">
    <source>
        <dbReference type="Proteomes" id="UP001597400"/>
    </source>
</evidence>
<dbReference type="EMBL" id="JBHUGS010000005">
    <property type="protein sequence ID" value="MFD1952514.1"/>
    <property type="molecule type" value="Genomic_DNA"/>
</dbReference>
<gene>
    <name evidence="3" type="ORF">ACFSGX_17185</name>
</gene>
<reference evidence="4" key="1">
    <citation type="journal article" date="2019" name="Int. J. Syst. Evol. Microbiol.">
        <title>The Global Catalogue of Microorganisms (GCM) 10K type strain sequencing project: providing services to taxonomists for standard genome sequencing and annotation.</title>
        <authorList>
            <consortium name="The Broad Institute Genomics Platform"/>
            <consortium name="The Broad Institute Genome Sequencing Center for Infectious Disease"/>
            <person name="Wu L."/>
            <person name="Ma J."/>
        </authorList>
    </citation>
    <scope>NUCLEOTIDE SEQUENCE [LARGE SCALE GENOMIC DNA]</scope>
    <source>
        <strain evidence="4">CGMCC 1.12702</strain>
    </source>
</reference>
<dbReference type="PANTHER" id="PTHR15032">
    <property type="entry name" value="N-ACYL-PHOSPHATIDYLETHANOLAMINE-HYDROLYZING PHOSPHOLIPASE D"/>
    <property type="match status" value="1"/>
</dbReference>
<proteinExistence type="predicted"/>
<comment type="caution">
    <text evidence="3">The sequence shown here is derived from an EMBL/GenBank/DDBJ whole genome shotgun (WGS) entry which is preliminary data.</text>
</comment>
<evidence type="ECO:0000256" key="1">
    <source>
        <dbReference type="SAM" id="MobiDB-lite"/>
    </source>
</evidence>
<accession>A0ABW4U0I8</accession>
<dbReference type="PANTHER" id="PTHR15032:SF4">
    <property type="entry name" value="N-ACYL-PHOSPHATIDYLETHANOLAMINE-HYDROLYZING PHOSPHOLIPASE D"/>
    <property type="match status" value="1"/>
</dbReference>
<feature type="domain" description="Metallo-beta-lactamase" evidence="2">
    <location>
        <begin position="139"/>
        <end position="335"/>
    </location>
</feature>
<organism evidence="3 4">
    <name type="scientific">Sphingomonas arantia</name>
    <dbReference type="NCBI Taxonomy" id="1460676"/>
    <lineage>
        <taxon>Bacteria</taxon>
        <taxon>Pseudomonadati</taxon>
        <taxon>Pseudomonadota</taxon>
        <taxon>Alphaproteobacteria</taxon>
        <taxon>Sphingomonadales</taxon>
        <taxon>Sphingomonadaceae</taxon>
        <taxon>Sphingomonas</taxon>
    </lineage>
</organism>
<dbReference type="RefSeq" id="WP_380931531.1">
    <property type="nucleotide sequence ID" value="NZ_JBHUGS010000005.1"/>
</dbReference>
<name>A0ABW4U0I8_9SPHN</name>
<dbReference type="InterPro" id="IPR001279">
    <property type="entry name" value="Metallo-B-lactamas"/>
</dbReference>
<dbReference type="SUPFAM" id="SSF56281">
    <property type="entry name" value="Metallo-hydrolase/oxidoreductase"/>
    <property type="match status" value="1"/>
</dbReference>
<sequence>MRRIGRRVGAGLLFVVVALCLAVVIVPRFLDRVYYRGPVSDHFDGERFFNPPGTTGNAPRSGSMARFMSGRDRTPWPKSVAVKPGGALAALTPCPARTGGVVHEGWAQCMPADTIDPQRMAVTWIGHSTALIQTQRLAILTDPIWSERASPVGFAGPKRVRAPGIAFDALPKIDVVLLSHNHYDHMDLTTLKALWARDKPLIVTSLGNDTILRKAGITAVARDWGGSVAVTPEVSVVVERVQHWGSRFGADRNRALWSGFTVRLPGGNIFFAGDTGYGDGSWARDAAARGPVRLAIIPIGAYEPRGLMADAHMNPAEAAAVFRTLGARHALGVHWGTFQLTDEAIDAPPLALVAALTPAEQARFRVTDAGVPWEVE</sequence>
<evidence type="ECO:0000313" key="3">
    <source>
        <dbReference type="EMBL" id="MFD1952514.1"/>
    </source>
</evidence>
<feature type="region of interest" description="Disordered" evidence="1">
    <location>
        <begin position="47"/>
        <end position="66"/>
    </location>
</feature>
<dbReference type="InterPro" id="IPR036866">
    <property type="entry name" value="RibonucZ/Hydroxyglut_hydro"/>
</dbReference>
<evidence type="ECO:0000259" key="2">
    <source>
        <dbReference type="Pfam" id="PF12706"/>
    </source>
</evidence>
<dbReference type="Pfam" id="PF12706">
    <property type="entry name" value="Lactamase_B_2"/>
    <property type="match status" value="1"/>
</dbReference>
<protein>
    <submittedName>
        <fullName evidence="3">MBL fold metallo-hydrolase</fullName>
    </submittedName>
</protein>
<dbReference type="Proteomes" id="UP001597400">
    <property type="component" value="Unassembled WGS sequence"/>
</dbReference>
<dbReference type="Gene3D" id="3.60.15.10">
    <property type="entry name" value="Ribonuclease Z/Hydroxyacylglutathione hydrolase-like"/>
    <property type="match status" value="1"/>
</dbReference>
<keyword evidence="4" id="KW-1185">Reference proteome</keyword>